<gene>
    <name evidence="11" type="ORF">PFISCL1PPCAC_6062</name>
</gene>
<accession>A0AAV5V5A7</accession>
<dbReference type="InterPro" id="IPR018094">
    <property type="entry name" value="Thymidylate_kinase"/>
</dbReference>
<dbReference type="AlphaFoldDB" id="A0AAV5V5A7"/>
<dbReference type="GO" id="GO:0005524">
    <property type="term" value="F:ATP binding"/>
    <property type="evidence" value="ECO:0007669"/>
    <property type="project" value="UniProtKB-KW"/>
</dbReference>
<dbReference type="Proteomes" id="UP001432322">
    <property type="component" value="Unassembled WGS sequence"/>
</dbReference>
<protein>
    <recommendedName>
        <fullName evidence="4">Thymidylate kinase</fullName>
        <ecNumber evidence="3">2.7.4.9</ecNumber>
    </recommendedName>
</protein>
<organism evidence="11 12">
    <name type="scientific">Pristionchus fissidentatus</name>
    <dbReference type="NCBI Taxonomy" id="1538716"/>
    <lineage>
        <taxon>Eukaryota</taxon>
        <taxon>Metazoa</taxon>
        <taxon>Ecdysozoa</taxon>
        <taxon>Nematoda</taxon>
        <taxon>Chromadorea</taxon>
        <taxon>Rhabditida</taxon>
        <taxon>Rhabditina</taxon>
        <taxon>Diplogasteromorpha</taxon>
        <taxon>Diplogasteroidea</taxon>
        <taxon>Neodiplogasteridae</taxon>
        <taxon>Pristionchus</taxon>
    </lineage>
</organism>
<keyword evidence="12" id="KW-1185">Reference proteome</keyword>
<sequence>RMTRGAFIVLEGLDRSGKTTQAKRLAEWLTSRGEKVHLMRFPDRDEPFGKVIDCYLKKEIELASREALHLAFSLNRWQKAGEIKSLISCGTYVVCDRYCYSGVAYSIASGLDEKWVKGADIGLPQPDIILRFDVDADVAAQRGGFGDERLEDSELQKKVAFEMKKLGDERWKVVDANQSLDEVHSQVISLISSLSLSPLMTSISQL</sequence>
<keyword evidence="6" id="KW-0545">Nucleotide biosynthesis</keyword>
<comment type="similarity">
    <text evidence="2">Belongs to the thymidylate kinase family.</text>
</comment>
<dbReference type="FunFam" id="3.40.50.300:FF:000679">
    <property type="entry name" value="Thymidylate kinase"/>
    <property type="match status" value="1"/>
</dbReference>
<evidence type="ECO:0000256" key="8">
    <source>
        <dbReference type="ARBA" id="ARBA00022777"/>
    </source>
</evidence>
<dbReference type="NCBIfam" id="TIGR00041">
    <property type="entry name" value="DTMP_kinase"/>
    <property type="match status" value="1"/>
</dbReference>
<dbReference type="InterPro" id="IPR027417">
    <property type="entry name" value="P-loop_NTPase"/>
</dbReference>
<dbReference type="InterPro" id="IPR018095">
    <property type="entry name" value="Thymidylate_kin_CS"/>
</dbReference>
<keyword evidence="8" id="KW-0418">Kinase</keyword>
<feature type="non-terminal residue" evidence="11">
    <location>
        <position position="1"/>
    </location>
</feature>
<dbReference type="GO" id="GO:0006227">
    <property type="term" value="P:dUDP biosynthetic process"/>
    <property type="evidence" value="ECO:0007669"/>
    <property type="project" value="TreeGrafter"/>
</dbReference>
<dbReference type="PANTHER" id="PTHR10344:SF1">
    <property type="entry name" value="THYMIDYLATE KINASE"/>
    <property type="match status" value="1"/>
</dbReference>
<evidence type="ECO:0000256" key="6">
    <source>
        <dbReference type="ARBA" id="ARBA00022727"/>
    </source>
</evidence>
<dbReference type="GO" id="GO:0004550">
    <property type="term" value="F:nucleoside diphosphate kinase activity"/>
    <property type="evidence" value="ECO:0007669"/>
    <property type="project" value="TreeGrafter"/>
</dbReference>
<evidence type="ECO:0000313" key="12">
    <source>
        <dbReference type="Proteomes" id="UP001432322"/>
    </source>
</evidence>
<name>A0AAV5V5A7_9BILA</name>
<dbReference type="GO" id="GO:0004798">
    <property type="term" value="F:dTMP kinase activity"/>
    <property type="evidence" value="ECO:0007669"/>
    <property type="project" value="UniProtKB-EC"/>
</dbReference>
<comment type="pathway">
    <text evidence="1">Pyrimidine metabolism; dTTP biosynthesis.</text>
</comment>
<keyword evidence="7" id="KW-0547">Nucleotide-binding</keyword>
<dbReference type="InterPro" id="IPR039430">
    <property type="entry name" value="Thymidylate_kin-like_dom"/>
</dbReference>
<dbReference type="EC" id="2.7.4.9" evidence="3"/>
<evidence type="ECO:0000256" key="5">
    <source>
        <dbReference type="ARBA" id="ARBA00022679"/>
    </source>
</evidence>
<evidence type="ECO:0000256" key="1">
    <source>
        <dbReference type="ARBA" id="ARBA00004992"/>
    </source>
</evidence>
<dbReference type="SUPFAM" id="SSF52540">
    <property type="entry name" value="P-loop containing nucleoside triphosphate hydrolases"/>
    <property type="match status" value="1"/>
</dbReference>
<dbReference type="CDD" id="cd01672">
    <property type="entry name" value="TMPK"/>
    <property type="match status" value="1"/>
</dbReference>
<dbReference type="GO" id="GO:0005634">
    <property type="term" value="C:nucleus"/>
    <property type="evidence" value="ECO:0007669"/>
    <property type="project" value="TreeGrafter"/>
</dbReference>
<dbReference type="HAMAP" id="MF_00165">
    <property type="entry name" value="Thymidylate_kinase"/>
    <property type="match status" value="1"/>
</dbReference>
<dbReference type="EMBL" id="BTSY01000002">
    <property type="protein sequence ID" value="GMT14765.1"/>
    <property type="molecule type" value="Genomic_DNA"/>
</dbReference>
<proteinExistence type="inferred from homology"/>
<reference evidence="11" key="1">
    <citation type="submission" date="2023-10" db="EMBL/GenBank/DDBJ databases">
        <title>Genome assembly of Pristionchus species.</title>
        <authorList>
            <person name="Yoshida K."/>
            <person name="Sommer R.J."/>
        </authorList>
    </citation>
    <scope>NUCLEOTIDE SEQUENCE</scope>
    <source>
        <strain evidence="11">RS5133</strain>
    </source>
</reference>
<keyword evidence="9" id="KW-0067">ATP-binding</keyword>
<dbReference type="Pfam" id="PF02223">
    <property type="entry name" value="Thymidylate_kin"/>
    <property type="match status" value="1"/>
</dbReference>
<evidence type="ECO:0000259" key="10">
    <source>
        <dbReference type="Pfam" id="PF02223"/>
    </source>
</evidence>
<feature type="domain" description="Thymidylate kinase-like" evidence="10">
    <location>
        <begin position="10"/>
        <end position="187"/>
    </location>
</feature>
<dbReference type="GO" id="GO:0005739">
    <property type="term" value="C:mitochondrion"/>
    <property type="evidence" value="ECO:0007669"/>
    <property type="project" value="TreeGrafter"/>
</dbReference>
<dbReference type="PANTHER" id="PTHR10344">
    <property type="entry name" value="THYMIDYLATE KINASE"/>
    <property type="match status" value="1"/>
</dbReference>
<evidence type="ECO:0000313" key="11">
    <source>
        <dbReference type="EMBL" id="GMT14765.1"/>
    </source>
</evidence>
<evidence type="ECO:0000256" key="4">
    <source>
        <dbReference type="ARBA" id="ARBA00017144"/>
    </source>
</evidence>
<dbReference type="GO" id="GO:0006233">
    <property type="term" value="P:dTDP biosynthetic process"/>
    <property type="evidence" value="ECO:0007669"/>
    <property type="project" value="InterPro"/>
</dbReference>
<keyword evidence="5" id="KW-0808">Transferase</keyword>
<evidence type="ECO:0000256" key="2">
    <source>
        <dbReference type="ARBA" id="ARBA00009776"/>
    </source>
</evidence>
<dbReference type="GO" id="GO:0005829">
    <property type="term" value="C:cytosol"/>
    <property type="evidence" value="ECO:0007669"/>
    <property type="project" value="TreeGrafter"/>
</dbReference>
<evidence type="ECO:0000256" key="7">
    <source>
        <dbReference type="ARBA" id="ARBA00022741"/>
    </source>
</evidence>
<dbReference type="GO" id="GO:0006235">
    <property type="term" value="P:dTTP biosynthetic process"/>
    <property type="evidence" value="ECO:0007669"/>
    <property type="project" value="TreeGrafter"/>
</dbReference>
<evidence type="ECO:0000256" key="9">
    <source>
        <dbReference type="ARBA" id="ARBA00022840"/>
    </source>
</evidence>
<comment type="caution">
    <text evidence="11">The sequence shown here is derived from an EMBL/GenBank/DDBJ whole genome shotgun (WGS) entry which is preliminary data.</text>
</comment>
<dbReference type="Gene3D" id="3.40.50.300">
    <property type="entry name" value="P-loop containing nucleotide triphosphate hydrolases"/>
    <property type="match status" value="1"/>
</dbReference>
<dbReference type="PROSITE" id="PS01331">
    <property type="entry name" value="THYMIDYLATE_KINASE"/>
    <property type="match status" value="1"/>
</dbReference>
<evidence type="ECO:0000256" key="3">
    <source>
        <dbReference type="ARBA" id="ARBA00012980"/>
    </source>
</evidence>